<dbReference type="GO" id="GO:0008757">
    <property type="term" value="F:S-adenosylmethionine-dependent methyltransferase activity"/>
    <property type="evidence" value="ECO:0007669"/>
    <property type="project" value="UniProtKB-ARBA"/>
</dbReference>
<gene>
    <name evidence="1" type="ORF">CXX69_02915</name>
</gene>
<dbReference type="Pfam" id="PF06325">
    <property type="entry name" value="PrmA"/>
    <property type="match status" value="1"/>
</dbReference>
<dbReference type="CDD" id="cd02440">
    <property type="entry name" value="AdoMet_MTases"/>
    <property type="match status" value="1"/>
</dbReference>
<dbReference type="InterPro" id="IPR029063">
    <property type="entry name" value="SAM-dependent_MTases_sf"/>
</dbReference>
<dbReference type="EMBL" id="PSPG01000005">
    <property type="protein sequence ID" value="PXF21767.1"/>
    <property type="molecule type" value="Genomic_DNA"/>
</dbReference>
<evidence type="ECO:0000313" key="2">
    <source>
        <dbReference type="Proteomes" id="UP000248161"/>
    </source>
</evidence>
<accession>A0A2V3HRL0</accession>
<evidence type="ECO:0000313" key="1">
    <source>
        <dbReference type="EMBL" id="PXF21767.1"/>
    </source>
</evidence>
<dbReference type="PANTHER" id="PTHR23290">
    <property type="entry name" value="RRNA N6-ADENOSINE-METHYLTRANSFERASE METTL5"/>
    <property type="match status" value="1"/>
</dbReference>
<proteinExistence type="predicted"/>
<dbReference type="PANTHER" id="PTHR23290:SF0">
    <property type="entry name" value="RRNA N6-ADENOSINE-METHYLTRANSFERASE METTL5"/>
    <property type="match status" value="1"/>
</dbReference>
<dbReference type="InterPro" id="IPR002052">
    <property type="entry name" value="DNA_methylase_N6_adenine_CS"/>
</dbReference>
<dbReference type="Gene3D" id="3.40.50.150">
    <property type="entry name" value="Vaccinia Virus protein VP39"/>
    <property type="match status" value="1"/>
</dbReference>
<organism evidence="1 2">
    <name type="scientific">Candidatus Thalassarchaeum betae</name>
    <dbReference type="NCBI Taxonomy" id="2599289"/>
    <lineage>
        <taxon>Archaea</taxon>
        <taxon>Methanobacteriati</taxon>
        <taxon>Thermoplasmatota</taxon>
        <taxon>Candidatus Poseidoniia</taxon>
        <taxon>Candidatus Poseidoniales</taxon>
        <taxon>Candidatus Thalassarchaeaceae</taxon>
        <taxon>Candidatus Thalassarchaeum</taxon>
    </lineage>
</organism>
<protein>
    <submittedName>
        <fullName evidence="1">Uncharacterized protein</fullName>
    </submittedName>
</protein>
<dbReference type="SUPFAM" id="SSF53335">
    <property type="entry name" value="S-adenosyl-L-methionine-dependent methyltransferases"/>
    <property type="match status" value="1"/>
</dbReference>
<dbReference type="GO" id="GO:0032259">
    <property type="term" value="P:methylation"/>
    <property type="evidence" value="ECO:0007669"/>
    <property type="project" value="InterPro"/>
</dbReference>
<sequence length="227" mass="23765">MLGGGRSGESLNWFLGTSGPSEPMRVRRLGMLLSGLLPHPCDSVELEQYTTDGDLAARWLTDISAFGDLTEGCTVADLGAGNGVLGLGALAMGAGRAILVEADPGACDAALANAESMGLAESVEIVSATLGSDPVDLGAADLIVSNPPWGRQTAKADRPFLDAILSSGLPAHLLHSAEASHIEPLFEASDWSTERYGEADFALPAAYSHHSRQRGRTRVAFWRLTPP</sequence>
<dbReference type="AlphaFoldDB" id="A0A2V3HRL0"/>
<name>A0A2V3HRL0_9ARCH</name>
<dbReference type="PROSITE" id="PS00092">
    <property type="entry name" value="N6_MTASE"/>
    <property type="match status" value="1"/>
</dbReference>
<reference evidence="1 2" key="1">
    <citation type="journal article" date="2015" name="Nat. Commun.">
        <title>Genomic and transcriptomic evidence for scavenging of diverse organic compounds by widespread deep-sea archaea.</title>
        <authorList>
            <person name="Li M."/>
            <person name="Baker B.J."/>
            <person name="Anantharaman K."/>
            <person name="Jain S."/>
            <person name="Breier J.A."/>
            <person name="Dick G.J."/>
        </authorList>
    </citation>
    <scope>NUCLEOTIDE SEQUENCE [LARGE SCALE GENOMIC DNA]</scope>
    <source>
        <strain evidence="1">Cayman_51_deep</strain>
    </source>
</reference>
<dbReference type="Proteomes" id="UP000248161">
    <property type="component" value="Unassembled WGS sequence"/>
</dbReference>
<dbReference type="InterPro" id="IPR051720">
    <property type="entry name" value="rRNA_MeTrfase/Polyamine_Synth"/>
</dbReference>
<comment type="caution">
    <text evidence="1">The sequence shown here is derived from an EMBL/GenBank/DDBJ whole genome shotgun (WGS) entry which is preliminary data.</text>
</comment>
<dbReference type="GO" id="GO:0003676">
    <property type="term" value="F:nucleic acid binding"/>
    <property type="evidence" value="ECO:0007669"/>
    <property type="project" value="InterPro"/>
</dbReference>